<dbReference type="InterPro" id="IPR007607">
    <property type="entry name" value="BacA/B"/>
</dbReference>
<evidence type="ECO:0000256" key="1">
    <source>
        <dbReference type="ARBA" id="ARBA00044755"/>
    </source>
</evidence>
<dbReference type="RefSeq" id="WP_386811443.1">
    <property type="nucleotide sequence ID" value="NZ_JBHTIH010000002.1"/>
</dbReference>
<reference evidence="4" key="1">
    <citation type="journal article" date="2019" name="Int. J. Syst. Evol. Microbiol.">
        <title>The Global Catalogue of Microorganisms (GCM) 10K type strain sequencing project: providing services to taxonomists for standard genome sequencing and annotation.</title>
        <authorList>
            <consortium name="The Broad Institute Genomics Platform"/>
            <consortium name="The Broad Institute Genome Sequencing Center for Infectious Disease"/>
            <person name="Wu L."/>
            <person name="Ma J."/>
        </authorList>
    </citation>
    <scope>NUCLEOTIDE SEQUENCE [LARGE SCALE GENOMIC DNA]</scope>
    <source>
        <strain evidence="4">CCUG 55491</strain>
    </source>
</reference>
<evidence type="ECO:0000313" key="3">
    <source>
        <dbReference type="EMBL" id="MFD0738526.1"/>
    </source>
</evidence>
<protein>
    <submittedName>
        <fullName evidence="3">Polymer-forming cytoskeletal protein</fullName>
    </submittedName>
</protein>
<keyword evidence="4" id="KW-1185">Reference proteome</keyword>
<accession>A0ABW2YK92</accession>
<sequence>MAIWKEQSPAKPSAVPAPEPARFDAPSISDIHPAAASISSAPAPTPARSSEREVKESLIASDITIEGKIEGAGHVRIAGRFKGDVNVQGNLTIETGAKLTGGVRANKVIIAGELEGNIEAAQRVELVESGVLIGDVKAGTMTAAVGSRMRGQMDFGWEDKAAKISGVKTETGAES</sequence>
<organism evidence="3 4">
    <name type="scientific">Lysobacter koreensis</name>
    <dbReference type="NCBI Taxonomy" id="266122"/>
    <lineage>
        <taxon>Bacteria</taxon>
        <taxon>Pseudomonadati</taxon>
        <taxon>Pseudomonadota</taxon>
        <taxon>Gammaproteobacteria</taxon>
        <taxon>Lysobacterales</taxon>
        <taxon>Lysobacteraceae</taxon>
        <taxon>Lysobacter</taxon>
    </lineage>
</organism>
<comment type="similarity">
    <text evidence="1">Belongs to the bactofilin family.</text>
</comment>
<proteinExistence type="inferred from homology"/>
<evidence type="ECO:0000256" key="2">
    <source>
        <dbReference type="SAM" id="MobiDB-lite"/>
    </source>
</evidence>
<feature type="region of interest" description="Disordered" evidence="2">
    <location>
        <begin position="1"/>
        <end position="54"/>
    </location>
</feature>
<dbReference type="Proteomes" id="UP001597090">
    <property type="component" value="Unassembled WGS sequence"/>
</dbReference>
<dbReference type="PANTHER" id="PTHR35024:SF4">
    <property type="entry name" value="POLYMER-FORMING CYTOSKELETAL PROTEIN"/>
    <property type="match status" value="1"/>
</dbReference>
<comment type="caution">
    <text evidence="3">The sequence shown here is derived from an EMBL/GenBank/DDBJ whole genome shotgun (WGS) entry which is preliminary data.</text>
</comment>
<dbReference type="Pfam" id="PF04519">
    <property type="entry name" value="Bactofilin"/>
    <property type="match status" value="1"/>
</dbReference>
<gene>
    <name evidence="3" type="ORF">ACFQZQ_04395</name>
</gene>
<feature type="compositionally biased region" description="Low complexity" evidence="2">
    <location>
        <begin position="25"/>
        <end position="48"/>
    </location>
</feature>
<name>A0ABW2YK92_9GAMM</name>
<evidence type="ECO:0000313" key="4">
    <source>
        <dbReference type="Proteomes" id="UP001597090"/>
    </source>
</evidence>
<dbReference type="PANTHER" id="PTHR35024">
    <property type="entry name" value="HYPOTHETICAL CYTOSOLIC PROTEIN"/>
    <property type="match status" value="1"/>
</dbReference>
<dbReference type="EMBL" id="JBHTIH010000002">
    <property type="protein sequence ID" value="MFD0738526.1"/>
    <property type="molecule type" value="Genomic_DNA"/>
</dbReference>